<evidence type="ECO:0008006" key="5">
    <source>
        <dbReference type="Google" id="ProtNLM"/>
    </source>
</evidence>
<comment type="caution">
    <text evidence="3">The sequence shown here is derived from an EMBL/GenBank/DDBJ whole genome shotgun (WGS) entry which is preliminary data.</text>
</comment>
<dbReference type="RefSeq" id="WP_196220500.1">
    <property type="nucleotide sequence ID" value="NZ_BAAAEA010000001.1"/>
</dbReference>
<dbReference type="Pfam" id="PF06674">
    <property type="entry name" value="DUF1176"/>
    <property type="match status" value="1"/>
</dbReference>
<accession>A0ABY1NFP8</accession>
<feature type="compositionally biased region" description="Low complexity" evidence="1">
    <location>
        <begin position="210"/>
        <end position="223"/>
    </location>
</feature>
<dbReference type="Gene3D" id="2.60.40.1880">
    <property type="entry name" value="Invasion associated locus B (IalB) protein"/>
    <property type="match status" value="1"/>
</dbReference>
<dbReference type="EMBL" id="FXTT01000001">
    <property type="protein sequence ID" value="SMP07743.1"/>
    <property type="molecule type" value="Genomic_DNA"/>
</dbReference>
<sequence>MRLRICLVAGGLAGLCAPVQAELARTAYLDWTVRCTDENYCIAETPGTGDSDEAFRLKVERGAKPDSNVFVTFAPESALQTGMTARIEVWGEEENYAYFGVADTVYKGNEMAFSGSPHRDLVEQLRLGSEARIQIEFGGAAGTQSYYVSLSGLTQAMLRIDEEQGRVGRGDAIVAWGGKPSDAGPQPNTSSGVSPSAEREETKPEPRQTADSADAAEAAAPRAAPAPAPAADPVPAVFSGGDWNSTYEERDVPDAIQRFAGRALGCTLEETLPAYGAFALAFGDVEYWMVPCEMGDTNPSFFLMSHVYPDPDAGEIYNFKNPRNGIREDAALLFNMDFRADEDIVTGTTYYGPGYDCGMYEVYKFNRTTDVFDLIEIREKPKCDGQTAMPADWPRS</sequence>
<evidence type="ECO:0000256" key="2">
    <source>
        <dbReference type="SAM" id="SignalP"/>
    </source>
</evidence>
<keyword evidence="2" id="KW-0732">Signal</keyword>
<feature type="chain" id="PRO_5045188173" description="DUF1176 domain-containing protein" evidence="2">
    <location>
        <begin position="22"/>
        <end position="396"/>
    </location>
</feature>
<dbReference type="InterPro" id="IPR038696">
    <property type="entry name" value="IalB_sf"/>
</dbReference>
<dbReference type="InterPro" id="IPR009560">
    <property type="entry name" value="DUF1176"/>
</dbReference>
<name>A0ABY1NFP8_9HYPH</name>
<organism evidence="3 4">
    <name type="scientific">Roseibium denhamense</name>
    <dbReference type="NCBI Taxonomy" id="76305"/>
    <lineage>
        <taxon>Bacteria</taxon>
        <taxon>Pseudomonadati</taxon>
        <taxon>Pseudomonadota</taxon>
        <taxon>Alphaproteobacteria</taxon>
        <taxon>Hyphomicrobiales</taxon>
        <taxon>Stappiaceae</taxon>
        <taxon>Roseibium</taxon>
    </lineage>
</organism>
<gene>
    <name evidence="3" type="ORF">SAMN06265374_0885</name>
</gene>
<dbReference type="Proteomes" id="UP001157914">
    <property type="component" value="Unassembled WGS sequence"/>
</dbReference>
<feature type="compositionally biased region" description="Basic and acidic residues" evidence="1">
    <location>
        <begin position="197"/>
        <end position="208"/>
    </location>
</feature>
<proteinExistence type="predicted"/>
<evidence type="ECO:0000313" key="3">
    <source>
        <dbReference type="EMBL" id="SMP07743.1"/>
    </source>
</evidence>
<keyword evidence="4" id="KW-1185">Reference proteome</keyword>
<protein>
    <recommendedName>
        <fullName evidence="5">DUF1176 domain-containing protein</fullName>
    </recommendedName>
</protein>
<reference evidence="3 4" key="1">
    <citation type="submission" date="2017-05" db="EMBL/GenBank/DDBJ databases">
        <authorList>
            <person name="Varghese N."/>
            <person name="Submissions S."/>
        </authorList>
    </citation>
    <scope>NUCLEOTIDE SEQUENCE [LARGE SCALE GENOMIC DNA]</scope>
    <source>
        <strain evidence="3 4">DSM 15949</strain>
    </source>
</reference>
<feature type="signal peptide" evidence="2">
    <location>
        <begin position="1"/>
        <end position="21"/>
    </location>
</feature>
<feature type="region of interest" description="Disordered" evidence="1">
    <location>
        <begin position="173"/>
        <end position="242"/>
    </location>
</feature>
<evidence type="ECO:0000256" key="1">
    <source>
        <dbReference type="SAM" id="MobiDB-lite"/>
    </source>
</evidence>
<evidence type="ECO:0000313" key="4">
    <source>
        <dbReference type="Proteomes" id="UP001157914"/>
    </source>
</evidence>